<dbReference type="PANTHER" id="PTHR32347">
    <property type="entry name" value="EFFLUX SYSTEM COMPONENT YKNX-RELATED"/>
    <property type="match status" value="1"/>
</dbReference>
<reference evidence="6 7" key="1">
    <citation type="journal article" date="2015" name="Stand. Genomic Sci.">
        <title>Genomic Encyclopedia of Bacterial and Archaeal Type Strains, Phase III: the genomes of soil and plant-associated and newly described type strains.</title>
        <authorList>
            <person name="Whitman W.B."/>
            <person name="Woyke T."/>
            <person name="Klenk H.P."/>
            <person name="Zhou Y."/>
            <person name="Lilburn T.G."/>
            <person name="Beck B.J."/>
            <person name="De Vos P."/>
            <person name="Vandamme P."/>
            <person name="Eisen J.A."/>
            <person name="Garrity G."/>
            <person name="Hugenholtz P."/>
            <person name="Kyrpides N.C."/>
        </authorList>
    </citation>
    <scope>NUCLEOTIDE SEQUENCE [LARGE SCALE GENOMIC DNA]</scope>
    <source>
        <strain evidence="6 7">CGMCC 1.7271</strain>
    </source>
</reference>
<feature type="signal peptide" evidence="4">
    <location>
        <begin position="1"/>
        <end position="16"/>
    </location>
</feature>
<evidence type="ECO:0000256" key="4">
    <source>
        <dbReference type="SAM" id="SignalP"/>
    </source>
</evidence>
<dbReference type="InterPro" id="IPR058625">
    <property type="entry name" value="MdtA-like_BSH"/>
</dbReference>
<evidence type="ECO:0000313" key="7">
    <source>
        <dbReference type="Proteomes" id="UP000316167"/>
    </source>
</evidence>
<dbReference type="GO" id="GO:0030313">
    <property type="term" value="C:cell envelope"/>
    <property type="evidence" value="ECO:0007669"/>
    <property type="project" value="UniProtKB-SubCell"/>
</dbReference>
<evidence type="ECO:0000313" key="6">
    <source>
        <dbReference type="EMBL" id="TWI79388.1"/>
    </source>
</evidence>
<evidence type="ECO:0000256" key="3">
    <source>
        <dbReference type="SAM" id="Coils"/>
    </source>
</evidence>
<evidence type="ECO:0000256" key="2">
    <source>
        <dbReference type="ARBA" id="ARBA00023054"/>
    </source>
</evidence>
<name>A0A562SDW6_9BACT</name>
<dbReference type="InterPro" id="IPR050465">
    <property type="entry name" value="UPF0194_transport"/>
</dbReference>
<evidence type="ECO:0000259" key="5">
    <source>
        <dbReference type="Pfam" id="PF25917"/>
    </source>
</evidence>
<feature type="domain" description="Multidrug resistance protein MdtA-like barrel-sandwich hybrid" evidence="5">
    <location>
        <begin position="36"/>
        <end position="218"/>
    </location>
</feature>
<sequence>MVRTFILIMLSLAALAACKNSGQKFDATGTFEATEVIVSSEISGKIISLNINEGDTVSANKTVGVVDAEGISLQKEQVEASISSLNEKTADVSPQVKLLQDQLAVQQSQLNNLLHEQKRIEKLVAQDAATGKQLDDINAQIDVVKKQMNVTKQQIAVQQSNVSTQNRAVLSESKPLQKRVAQLDDQLKRANIINPINGTILTKYAEAGELTSTGKALYKIADLSTLKLRAYVTGDQLSQIKLGQKVKVMVDAGKEQYKEMNGNITWISDKAEFTPKTIQTKEERANLVYAIKIDVKNDGYLKIGMYGEVMFK</sequence>
<comment type="subcellular location">
    <subcellularLocation>
        <location evidence="1">Cell envelope</location>
    </subcellularLocation>
</comment>
<feature type="chain" id="PRO_5021718538" evidence="4">
    <location>
        <begin position="17"/>
        <end position="312"/>
    </location>
</feature>
<dbReference type="PANTHER" id="PTHR32347:SF23">
    <property type="entry name" value="BLL5650 PROTEIN"/>
    <property type="match status" value="1"/>
</dbReference>
<dbReference type="Gene3D" id="2.40.50.100">
    <property type="match status" value="2"/>
</dbReference>
<dbReference type="OrthoDB" id="9778236at2"/>
<dbReference type="AlphaFoldDB" id="A0A562SDW6"/>
<feature type="coiled-coil region" evidence="3">
    <location>
        <begin position="96"/>
        <end position="154"/>
    </location>
</feature>
<organism evidence="6 7">
    <name type="scientific">Lacibacter cauensis</name>
    <dbReference type="NCBI Taxonomy" id="510947"/>
    <lineage>
        <taxon>Bacteria</taxon>
        <taxon>Pseudomonadati</taxon>
        <taxon>Bacteroidota</taxon>
        <taxon>Chitinophagia</taxon>
        <taxon>Chitinophagales</taxon>
        <taxon>Chitinophagaceae</taxon>
        <taxon>Lacibacter</taxon>
    </lineage>
</organism>
<evidence type="ECO:0000256" key="1">
    <source>
        <dbReference type="ARBA" id="ARBA00004196"/>
    </source>
</evidence>
<keyword evidence="2 3" id="KW-0175">Coiled coil</keyword>
<dbReference type="Gene3D" id="2.40.30.170">
    <property type="match status" value="1"/>
</dbReference>
<dbReference type="Pfam" id="PF25917">
    <property type="entry name" value="BSH_RND"/>
    <property type="match status" value="1"/>
</dbReference>
<dbReference type="EMBL" id="VLLE01000006">
    <property type="protein sequence ID" value="TWI79388.1"/>
    <property type="molecule type" value="Genomic_DNA"/>
</dbReference>
<protein>
    <submittedName>
        <fullName evidence="6">HlyD family secretion protein</fullName>
    </submittedName>
</protein>
<keyword evidence="7" id="KW-1185">Reference proteome</keyword>
<keyword evidence="4" id="KW-0732">Signal</keyword>
<dbReference type="RefSeq" id="WP_144888153.1">
    <property type="nucleotide sequence ID" value="NZ_VLLE01000006.1"/>
</dbReference>
<comment type="caution">
    <text evidence="6">The sequence shown here is derived from an EMBL/GenBank/DDBJ whole genome shotgun (WGS) entry which is preliminary data.</text>
</comment>
<proteinExistence type="predicted"/>
<dbReference type="PROSITE" id="PS51257">
    <property type="entry name" value="PROKAR_LIPOPROTEIN"/>
    <property type="match status" value="1"/>
</dbReference>
<accession>A0A562SDW6</accession>
<gene>
    <name evidence="6" type="ORF">IQ13_3792</name>
</gene>
<dbReference type="Proteomes" id="UP000316167">
    <property type="component" value="Unassembled WGS sequence"/>
</dbReference>